<reference evidence="2" key="1">
    <citation type="submission" date="2023-03" db="EMBL/GenBank/DDBJ databases">
        <title>Massive genome expansion in bonnet fungi (Mycena s.s.) driven by repeated elements and novel gene families across ecological guilds.</title>
        <authorList>
            <consortium name="Lawrence Berkeley National Laboratory"/>
            <person name="Harder C.B."/>
            <person name="Miyauchi S."/>
            <person name="Viragh M."/>
            <person name="Kuo A."/>
            <person name="Thoen E."/>
            <person name="Andreopoulos B."/>
            <person name="Lu D."/>
            <person name="Skrede I."/>
            <person name="Drula E."/>
            <person name="Henrissat B."/>
            <person name="Morin E."/>
            <person name="Kohler A."/>
            <person name="Barry K."/>
            <person name="LaButti K."/>
            <person name="Morin E."/>
            <person name="Salamov A."/>
            <person name="Lipzen A."/>
            <person name="Mereny Z."/>
            <person name="Hegedus B."/>
            <person name="Baldrian P."/>
            <person name="Stursova M."/>
            <person name="Weitz H."/>
            <person name="Taylor A."/>
            <person name="Grigoriev I.V."/>
            <person name="Nagy L.G."/>
            <person name="Martin F."/>
            <person name="Kauserud H."/>
        </authorList>
    </citation>
    <scope>NUCLEOTIDE SEQUENCE</scope>
    <source>
        <strain evidence="2">CBHHK067</strain>
    </source>
</reference>
<keyword evidence="3" id="KW-1185">Reference proteome</keyword>
<organism evidence="2 3">
    <name type="scientific">Mycena rosella</name>
    <name type="common">Pink bonnet</name>
    <name type="synonym">Agaricus rosellus</name>
    <dbReference type="NCBI Taxonomy" id="1033263"/>
    <lineage>
        <taxon>Eukaryota</taxon>
        <taxon>Fungi</taxon>
        <taxon>Dikarya</taxon>
        <taxon>Basidiomycota</taxon>
        <taxon>Agaricomycotina</taxon>
        <taxon>Agaricomycetes</taxon>
        <taxon>Agaricomycetidae</taxon>
        <taxon>Agaricales</taxon>
        <taxon>Marasmiineae</taxon>
        <taxon>Mycenaceae</taxon>
        <taxon>Mycena</taxon>
    </lineage>
</organism>
<dbReference type="AlphaFoldDB" id="A0AAD7CV91"/>
<proteinExistence type="predicted"/>
<feature type="region of interest" description="Disordered" evidence="1">
    <location>
        <begin position="90"/>
        <end position="172"/>
    </location>
</feature>
<feature type="region of interest" description="Disordered" evidence="1">
    <location>
        <begin position="608"/>
        <end position="628"/>
    </location>
</feature>
<dbReference type="Proteomes" id="UP001221757">
    <property type="component" value="Unassembled WGS sequence"/>
</dbReference>
<evidence type="ECO:0000313" key="3">
    <source>
        <dbReference type="Proteomes" id="UP001221757"/>
    </source>
</evidence>
<evidence type="ECO:0000313" key="2">
    <source>
        <dbReference type="EMBL" id="KAJ7664131.1"/>
    </source>
</evidence>
<dbReference type="EMBL" id="JARKIE010000226">
    <property type="protein sequence ID" value="KAJ7664131.1"/>
    <property type="molecule type" value="Genomic_DNA"/>
</dbReference>
<evidence type="ECO:0000256" key="1">
    <source>
        <dbReference type="SAM" id="MobiDB-lite"/>
    </source>
</evidence>
<sequence length="628" mass="71205">MSQRRMAGACSKQTFTVFIMGALYRSLPIGTAVRQILNILECFGLVPEDAEDQFYFTHNGRKIFWDDTMDHSASVPSHLFLKLVIPGGGTGTKRPSTLESPSPAGPSKGKRRRLVLSADNVEEEEVPQLQSRPKLPVRSQGRASSPPSTLHEMPSTPIKSGKGKSWHPKKVPKFSPHTACSIAFSLAPRLNFAQSDVESSDESDNSETYPKRCTRTHKARPLNKIRHQRNTHWEASKEHLGTSQYIRQCIMEYVSLANMTAGRIKRRLLKAYKEKETPLIRRPSAVQVDNTVANIRRNERVDTDPLKAIVIFSEEHPDQMFGYQPVDMSTNPPSKFATGIKSVHAVQSLLLWAFVNRIGLDYCWRHKNENRAPVTFITTVDQNKRMLPGPVYLSTNATAETLEVFLREFKDLVEDMARICSAAIIQWDHNHDTSTARPKLSRGSKDKLLHAVRELQRCRSANEWADANTTATIVQYLERNWFVDAWRDSWTDIGLPRGHNRDEISTNNWTEHAFKTFDQIFLENRASKSAYRLVMSIANEWFSYYENWQPGTQKVDHAAFKVAERGHRLWSSGGAIIPMGRDSTGTPSSFQGGPGDLACKFLISTLPTREHTRESPSPSSNTEDYHQW</sequence>
<protein>
    <submittedName>
        <fullName evidence="2">Uncharacterized protein</fullName>
    </submittedName>
</protein>
<name>A0AAD7CV91_MYCRO</name>
<feature type="compositionally biased region" description="Basic residues" evidence="1">
    <location>
        <begin position="161"/>
        <end position="172"/>
    </location>
</feature>
<comment type="caution">
    <text evidence="2">The sequence shown here is derived from an EMBL/GenBank/DDBJ whole genome shotgun (WGS) entry which is preliminary data.</text>
</comment>
<gene>
    <name evidence="2" type="ORF">B0H17DRAFT_1143790</name>
</gene>
<accession>A0AAD7CV91</accession>